<keyword evidence="1" id="KW-0147">Chitin-binding</keyword>
<feature type="compositionally biased region" description="Low complexity" evidence="3">
    <location>
        <begin position="519"/>
        <end position="528"/>
    </location>
</feature>
<dbReference type="CDD" id="cd00118">
    <property type="entry name" value="LysM"/>
    <property type="match status" value="2"/>
</dbReference>
<dbReference type="Gene3D" id="3.10.350.10">
    <property type="entry name" value="LysM domain"/>
    <property type="match status" value="2"/>
</dbReference>
<dbReference type="AlphaFoldDB" id="A0A2P7YL85"/>
<feature type="signal peptide" evidence="4">
    <location>
        <begin position="1"/>
        <end position="22"/>
    </location>
</feature>
<organism evidence="6 7">
    <name type="scientific">Elsinoe australis</name>
    <dbReference type="NCBI Taxonomy" id="40998"/>
    <lineage>
        <taxon>Eukaryota</taxon>
        <taxon>Fungi</taxon>
        <taxon>Dikarya</taxon>
        <taxon>Ascomycota</taxon>
        <taxon>Pezizomycotina</taxon>
        <taxon>Dothideomycetes</taxon>
        <taxon>Dothideomycetidae</taxon>
        <taxon>Myriangiales</taxon>
        <taxon>Elsinoaceae</taxon>
        <taxon>Elsinoe</taxon>
    </lineage>
</organism>
<feature type="domain" description="LysM" evidence="5">
    <location>
        <begin position="551"/>
        <end position="597"/>
    </location>
</feature>
<dbReference type="InterPro" id="IPR036779">
    <property type="entry name" value="LysM_dom_sf"/>
</dbReference>
<dbReference type="SMART" id="SM00257">
    <property type="entry name" value="LysM"/>
    <property type="match status" value="2"/>
</dbReference>
<dbReference type="GO" id="GO:0008061">
    <property type="term" value="F:chitin binding"/>
    <property type="evidence" value="ECO:0007669"/>
    <property type="project" value="UniProtKB-KW"/>
</dbReference>
<keyword evidence="7" id="KW-1185">Reference proteome</keyword>
<evidence type="ECO:0000256" key="1">
    <source>
        <dbReference type="ARBA" id="ARBA00022669"/>
    </source>
</evidence>
<comment type="caution">
    <text evidence="6">The sequence shown here is derived from an EMBL/GenBank/DDBJ whole genome shotgun (WGS) entry which is preliminary data.</text>
</comment>
<keyword evidence="4" id="KW-0732">Signal</keyword>
<sequence length="600" mass="64759">MRSFSLLPLAAIFFADTTFSTALIPGDPALWFPSDAPTACLQAFNTSLTCDNNVQLLNTPTSYVGWNTTGLTNLCTSACYSSLTSMAKTVTAACGSYSPVFNGMTINASQILDFYTYKYNYTCLKGIQYYCLVQDYNWNIPAMVAAGQATWPKYTNKTYPDWANDPINGTNVVDDSGVVVQPYDDPQPLNTWVPNDDTAYQYFYTGGADLDPNYGWNKTLEYDEYPLEVQCAQCPLSRFKLGFASQWGEPWTDVMAQIWANIKLNCKLTDNLAVHPTLDIRGPPKANFSVVWSATPQCDQNLSSSAPSWSLPNVDQLAFKYNVTSAGLIDLNTQMSQTSIENGTYCAPLSCKIAMVQSNVGASRFLANHPEYGAITLSQFLAWNPSAYALQLRAGEYVCIGPPGGAYVPPASTVMQANPTVFTTTMKAPAPTPTGTIPNCGLYYTVKSGDYCNLVALNFSITFSQLIDMNPSLDSACSNLLLGYSYCVGAVNGTTVAHQTTTKQPPTTSAMSATTAPTGITTTKATSTPNTVVTQPAPTSTQAGASTACRKWYVVKSGDTCSIVEQANGITDAQFRAWNTAIDSACTNLWLGYAYCVAGP</sequence>
<dbReference type="InterPro" id="IPR018392">
    <property type="entry name" value="LysM"/>
</dbReference>
<dbReference type="STRING" id="40998.A0A2P7YL85"/>
<keyword evidence="2" id="KW-0843">Virulence</keyword>
<evidence type="ECO:0000256" key="2">
    <source>
        <dbReference type="ARBA" id="ARBA00023026"/>
    </source>
</evidence>
<dbReference type="SUPFAM" id="SSF54106">
    <property type="entry name" value="LysM domain"/>
    <property type="match status" value="2"/>
</dbReference>
<feature type="domain" description="LysM" evidence="5">
    <location>
        <begin position="442"/>
        <end position="488"/>
    </location>
</feature>
<evidence type="ECO:0000256" key="3">
    <source>
        <dbReference type="SAM" id="MobiDB-lite"/>
    </source>
</evidence>
<protein>
    <recommendedName>
        <fullName evidence="5">LysM domain-containing protein</fullName>
    </recommendedName>
</protein>
<evidence type="ECO:0000313" key="7">
    <source>
        <dbReference type="Proteomes" id="UP000243723"/>
    </source>
</evidence>
<feature type="region of interest" description="Disordered" evidence="3">
    <location>
        <begin position="519"/>
        <end position="539"/>
    </location>
</feature>
<dbReference type="Pfam" id="PF01476">
    <property type="entry name" value="LysM"/>
    <property type="match status" value="2"/>
</dbReference>
<dbReference type="PANTHER" id="PTHR34997:SF1">
    <property type="entry name" value="PEPTIDOGLYCAN-BINDING LYSIN DOMAIN"/>
    <property type="match status" value="1"/>
</dbReference>
<name>A0A2P7YL85_9PEZI</name>
<evidence type="ECO:0000256" key="4">
    <source>
        <dbReference type="SAM" id="SignalP"/>
    </source>
</evidence>
<dbReference type="EMBL" id="NHZQ01000419">
    <property type="protein sequence ID" value="PSK36695.1"/>
    <property type="molecule type" value="Genomic_DNA"/>
</dbReference>
<proteinExistence type="predicted"/>
<reference evidence="6 7" key="1">
    <citation type="submission" date="2017-05" db="EMBL/GenBank/DDBJ databases">
        <title>Draft genome sequence of Elsinoe australis.</title>
        <authorList>
            <person name="Cheng Q."/>
        </authorList>
    </citation>
    <scope>NUCLEOTIDE SEQUENCE [LARGE SCALE GENOMIC DNA]</scope>
    <source>
        <strain evidence="6 7">NL1</strain>
    </source>
</reference>
<feature type="chain" id="PRO_5015134284" description="LysM domain-containing protein" evidence="4">
    <location>
        <begin position="23"/>
        <end position="600"/>
    </location>
</feature>
<dbReference type="PANTHER" id="PTHR34997">
    <property type="entry name" value="AM15"/>
    <property type="match status" value="1"/>
</dbReference>
<feature type="compositionally biased region" description="Polar residues" evidence="3">
    <location>
        <begin position="529"/>
        <end position="539"/>
    </location>
</feature>
<evidence type="ECO:0000313" key="6">
    <source>
        <dbReference type="EMBL" id="PSK36695.1"/>
    </source>
</evidence>
<gene>
    <name evidence="6" type="ORF">B9Z65_1878</name>
</gene>
<dbReference type="InterPro" id="IPR052210">
    <property type="entry name" value="LysM1-like"/>
</dbReference>
<accession>A0A2P7YL85</accession>
<dbReference type="PROSITE" id="PS51782">
    <property type="entry name" value="LYSM"/>
    <property type="match status" value="2"/>
</dbReference>
<dbReference type="OrthoDB" id="5985073at2759"/>
<evidence type="ECO:0000259" key="5">
    <source>
        <dbReference type="PROSITE" id="PS51782"/>
    </source>
</evidence>
<dbReference type="Proteomes" id="UP000243723">
    <property type="component" value="Unassembled WGS sequence"/>
</dbReference>